<feature type="domain" description="ComEC/Rec2-related protein" evidence="7">
    <location>
        <begin position="194"/>
        <end position="454"/>
    </location>
</feature>
<feature type="transmembrane region" description="Helical" evidence="6">
    <location>
        <begin position="371"/>
        <end position="394"/>
    </location>
</feature>
<gene>
    <name evidence="8" type="ordered locus">Tter_1667</name>
</gene>
<dbReference type="AlphaFoldDB" id="D1CCQ8"/>
<keyword evidence="9" id="KW-1185">Reference proteome</keyword>
<dbReference type="KEGG" id="ttr:Tter_1667"/>
<evidence type="ECO:0000256" key="4">
    <source>
        <dbReference type="ARBA" id="ARBA00022989"/>
    </source>
</evidence>
<evidence type="ECO:0000256" key="3">
    <source>
        <dbReference type="ARBA" id="ARBA00022692"/>
    </source>
</evidence>
<proteinExistence type="predicted"/>
<dbReference type="OrthoDB" id="9761531at2"/>
<name>D1CCQ8_THET1</name>
<evidence type="ECO:0000256" key="2">
    <source>
        <dbReference type="ARBA" id="ARBA00022475"/>
    </source>
</evidence>
<feature type="transmembrane region" description="Helical" evidence="6">
    <location>
        <begin position="43"/>
        <end position="60"/>
    </location>
</feature>
<feature type="transmembrane region" description="Helical" evidence="6">
    <location>
        <begin position="218"/>
        <end position="237"/>
    </location>
</feature>
<dbReference type="HOGENOM" id="CLU_564623_0_0_0"/>
<dbReference type="eggNOG" id="COG0658">
    <property type="taxonomic scope" value="Bacteria"/>
</dbReference>
<feature type="transmembrane region" description="Helical" evidence="6">
    <location>
        <begin position="441"/>
        <end position="459"/>
    </location>
</feature>
<dbReference type="InterPro" id="IPR052159">
    <property type="entry name" value="Competence_DNA_uptake"/>
</dbReference>
<keyword evidence="4 6" id="KW-1133">Transmembrane helix</keyword>
<feature type="transmembrane region" description="Helical" evidence="6">
    <location>
        <begin position="243"/>
        <end position="260"/>
    </location>
</feature>
<protein>
    <submittedName>
        <fullName evidence="8">ComEC/Rec2-related protein</fullName>
    </submittedName>
</protein>
<dbReference type="PANTHER" id="PTHR30619:SF7">
    <property type="entry name" value="BETA-LACTAMASE DOMAIN PROTEIN"/>
    <property type="match status" value="1"/>
</dbReference>
<keyword evidence="3 6" id="KW-0812">Transmembrane</keyword>
<organism evidence="8 9">
    <name type="scientific">Thermobaculum terrenum (strain ATCC BAA-798 / CCMEE 7001 / YNP1)</name>
    <dbReference type="NCBI Taxonomy" id="525904"/>
    <lineage>
        <taxon>Bacteria</taxon>
        <taxon>Bacillati</taxon>
        <taxon>Chloroflexota</taxon>
        <taxon>Chloroflexia</taxon>
        <taxon>Candidatus Thermobaculales</taxon>
        <taxon>Candidatus Thermobaculaceae</taxon>
        <taxon>Thermobaculum</taxon>
    </lineage>
</organism>
<sequence length="469" mass="51361">MIYVFVFAWLLGLVFGTFFKLDYLPISLCLAMLMAFVWRTRNKVYFCLAVTMLASLLGVLRSEIYYSRADWANNDTPFSEYSGKVLDKVSNSALVSLSSPHSGTWLLVGSITNLTPGDHLYISGSSVPFYQLDGFLFRYSLSKGAHGVIFAKSIKVVSRDKGNLQSVMAKVRNNTSSLIRSYVGYPYSSVAESMILGNAGNVPEDIERDFRESGLSHILVASGFNVTILVLIVIAFLRPLIGIRGSMCLAFILVPIYMGLSGMSSPVVRASVMAVTSLWGRWIGRQNDSGRSLCFALLLISALQPFSIYDIGMQLSVLATAGIIWLYPSVARAMARLPELLRETVSISFVAQASTMPLLIFYFGKVSHLAILANVLVAPLIPLEMILTVLTVVLGVLSASLGSAIGWLTGKFVLAIVYIANSISEISAASELRLIVGPKSLVLYYLVFVAVILLAQPVARRYARDFWVF</sequence>
<feature type="transmembrane region" description="Helical" evidence="6">
    <location>
        <begin position="347"/>
        <end position="364"/>
    </location>
</feature>
<keyword evidence="2" id="KW-1003">Cell membrane</keyword>
<evidence type="ECO:0000256" key="5">
    <source>
        <dbReference type="ARBA" id="ARBA00023136"/>
    </source>
</evidence>
<evidence type="ECO:0000256" key="6">
    <source>
        <dbReference type="SAM" id="Phobius"/>
    </source>
</evidence>
<dbReference type="Proteomes" id="UP000000323">
    <property type="component" value="Chromosome 1"/>
</dbReference>
<feature type="transmembrane region" description="Helical" evidence="6">
    <location>
        <begin position="315"/>
        <end position="335"/>
    </location>
</feature>
<dbReference type="GO" id="GO:0005886">
    <property type="term" value="C:plasma membrane"/>
    <property type="evidence" value="ECO:0007669"/>
    <property type="project" value="UniProtKB-SubCell"/>
</dbReference>
<feature type="transmembrane region" description="Helical" evidence="6">
    <location>
        <begin position="400"/>
        <end position="420"/>
    </location>
</feature>
<comment type="subcellular location">
    <subcellularLocation>
        <location evidence="1">Cell membrane</location>
        <topology evidence="1">Multi-pass membrane protein</topology>
    </subcellularLocation>
</comment>
<reference evidence="9" key="1">
    <citation type="journal article" date="2010" name="Stand. Genomic Sci.">
        <title>Complete genome sequence of 'Thermobaculum terrenum' type strain (YNP1).</title>
        <authorList>
            <person name="Kiss H."/>
            <person name="Cleland D."/>
            <person name="Lapidus A."/>
            <person name="Lucas S."/>
            <person name="Glavina Del Rio T."/>
            <person name="Nolan M."/>
            <person name="Tice H."/>
            <person name="Han C."/>
            <person name="Goodwin L."/>
            <person name="Pitluck S."/>
            <person name="Liolios K."/>
            <person name="Ivanova N."/>
            <person name="Mavromatis K."/>
            <person name="Ovchinnikova G."/>
            <person name="Pati A."/>
            <person name="Chen A."/>
            <person name="Palaniappan K."/>
            <person name="Land M."/>
            <person name="Hauser L."/>
            <person name="Chang Y."/>
            <person name="Jeffries C."/>
            <person name="Lu M."/>
            <person name="Brettin T."/>
            <person name="Detter J."/>
            <person name="Goker M."/>
            <person name="Tindall B."/>
            <person name="Beck B."/>
            <person name="McDermott T."/>
            <person name="Woyke T."/>
            <person name="Bristow J."/>
            <person name="Eisen J."/>
            <person name="Markowitz V."/>
            <person name="Hugenholtz P."/>
            <person name="Kyrpides N."/>
            <person name="Klenk H."/>
            <person name="Cheng J."/>
        </authorList>
    </citation>
    <scope>NUCLEOTIDE SEQUENCE [LARGE SCALE GENOMIC DNA]</scope>
    <source>
        <strain evidence="9">ATCC BAA-798 / YNP1</strain>
    </source>
</reference>
<dbReference type="EMBL" id="CP001825">
    <property type="protein sequence ID" value="ACZ42573.1"/>
    <property type="molecule type" value="Genomic_DNA"/>
</dbReference>
<evidence type="ECO:0000313" key="9">
    <source>
        <dbReference type="Proteomes" id="UP000000323"/>
    </source>
</evidence>
<dbReference type="NCBIfam" id="TIGR00360">
    <property type="entry name" value="ComEC_N-term"/>
    <property type="match status" value="1"/>
</dbReference>
<evidence type="ECO:0000256" key="1">
    <source>
        <dbReference type="ARBA" id="ARBA00004651"/>
    </source>
</evidence>
<dbReference type="PANTHER" id="PTHR30619">
    <property type="entry name" value="DNA INTERNALIZATION/COMPETENCE PROTEIN COMEC/REC2"/>
    <property type="match status" value="1"/>
</dbReference>
<evidence type="ECO:0000259" key="7">
    <source>
        <dbReference type="Pfam" id="PF03772"/>
    </source>
</evidence>
<accession>D1CCQ8</accession>
<dbReference type="InterPro" id="IPR004477">
    <property type="entry name" value="ComEC_N"/>
</dbReference>
<keyword evidence="5 6" id="KW-0472">Membrane</keyword>
<dbReference type="Pfam" id="PF03772">
    <property type="entry name" value="Competence"/>
    <property type="match status" value="1"/>
</dbReference>
<dbReference type="STRING" id="525904.Tter_1667"/>
<dbReference type="RefSeq" id="WP_012875607.1">
    <property type="nucleotide sequence ID" value="NC_013525.1"/>
</dbReference>
<evidence type="ECO:0000313" key="8">
    <source>
        <dbReference type="EMBL" id="ACZ42573.1"/>
    </source>
</evidence>